<dbReference type="GO" id="GO:0019391">
    <property type="term" value="P:glucuronoside catabolic process"/>
    <property type="evidence" value="ECO:0007669"/>
    <property type="project" value="TreeGrafter"/>
</dbReference>
<evidence type="ECO:0000256" key="1">
    <source>
        <dbReference type="ARBA" id="ARBA00007401"/>
    </source>
</evidence>
<sequence>MVVVINKFPVLTGTKRVNGNRKGMLTHTRQPKASAHLLRRRYHSLARKLDNATIARPADSDTHLYVSSWFARSPQGAGKASFVICYNTDLDSYRKPTFNHQH</sequence>
<gene>
    <name evidence="2" type="ORF">TGEB3V08_LOCUS7258</name>
</gene>
<organism evidence="2">
    <name type="scientific">Timema genevievae</name>
    <name type="common">Walking stick</name>
    <dbReference type="NCBI Taxonomy" id="629358"/>
    <lineage>
        <taxon>Eukaryota</taxon>
        <taxon>Metazoa</taxon>
        <taxon>Ecdysozoa</taxon>
        <taxon>Arthropoda</taxon>
        <taxon>Hexapoda</taxon>
        <taxon>Insecta</taxon>
        <taxon>Pterygota</taxon>
        <taxon>Neoptera</taxon>
        <taxon>Polyneoptera</taxon>
        <taxon>Phasmatodea</taxon>
        <taxon>Timematodea</taxon>
        <taxon>Timematoidea</taxon>
        <taxon>Timematidae</taxon>
        <taxon>Timema</taxon>
    </lineage>
</organism>
<comment type="similarity">
    <text evidence="1">Belongs to the glycosyl hydrolase 2 family.</text>
</comment>
<dbReference type="PANTHER" id="PTHR10066:SF67">
    <property type="entry name" value="BETA-GLUCURONIDASE"/>
    <property type="match status" value="1"/>
</dbReference>
<dbReference type="EMBL" id="OE842244">
    <property type="protein sequence ID" value="CAD7599132.1"/>
    <property type="molecule type" value="Genomic_DNA"/>
</dbReference>
<dbReference type="PANTHER" id="PTHR10066">
    <property type="entry name" value="BETA-GLUCURONIDASE"/>
    <property type="match status" value="1"/>
</dbReference>
<name>A0A7R9K3D8_TIMGE</name>
<dbReference type="GO" id="GO:0004566">
    <property type="term" value="F:beta-glucuronidase activity"/>
    <property type="evidence" value="ECO:0007669"/>
    <property type="project" value="TreeGrafter"/>
</dbReference>
<reference evidence="2" key="1">
    <citation type="submission" date="2020-11" db="EMBL/GenBank/DDBJ databases">
        <authorList>
            <person name="Tran Van P."/>
        </authorList>
    </citation>
    <scope>NUCLEOTIDE SEQUENCE</scope>
</reference>
<protein>
    <submittedName>
        <fullName evidence="2">Uncharacterized protein</fullName>
    </submittedName>
</protein>
<accession>A0A7R9K3D8</accession>
<evidence type="ECO:0000313" key="2">
    <source>
        <dbReference type="EMBL" id="CAD7599132.1"/>
    </source>
</evidence>
<dbReference type="AlphaFoldDB" id="A0A7R9K3D8"/>
<proteinExistence type="inferred from homology"/>
<dbReference type="GO" id="GO:0030246">
    <property type="term" value="F:carbohydrate binding"/>
    <property type="evidence" value="ECO:0007669"/>
    <property type="project" value="TreeGrafter"/>
</dbReference>